<dbReference type="EMBL" id="CM047585">
    <property type="protein sequence ID" value="KAI9910355.1"/>
    <property type="molecule type" value="Genomic_DNA"/>
</dbReference>
<reference evidence="1 2" key="1">
    <citation type="journal article" date="2022" name="bioRxiv">
        <title>The genome of the oomycete Peronosclerospora sorghi, a cosmopolitan pathogen of maize and sorghum, is inflated with dispersed pseudogenes.</title>
        <authorList>
            <person name="Fletcher K."/>
            <person name="Martin F."/>
            <person name="Isakeit T."/>
            <person name="Cavanaugh K."/>
            <person name="Magill C."/>
            <person name="Michelmore R."/>
        </authorList>
    </citation>
    <scope>NUCLEOTIDE SEQUENCE [LARGE SCALE GENOMIC DNA]</scope>
    <source>
        <strain evidence="1">P6</strain>
    </source>
</reference>
<evidence type="ECO:0000313" key="2">
    <source>
        <dbReference type="Proteomes" id="UP001163321"/>
    </source>
</evidence>
<gene>
    <name evidence="1" type="ORF">PsorP6_010202</name>
</gene>
<keyword evidence="2" id="KW-1185">Reference proteome</keyword>
<accession>A0ACC0VWR0</accession>
<protein>
    <submittedName>
        <fullName evidence="1">Uncharacterized protein</fullName>
    </submittedName>
</protein>
<proteinExistence type="predicted"/>
<organism evidence="1 2">
    <name type="scientific">Peronosclerospora sorghi</name>
    <dbReference type="NCBI Taxonomy" id="230839"/>
    <lineage>
        <taxon>Eukaryota</taxon>
        <taxon>Sar</taxon>
        <taxon>Stramenopiles</taxon>
        <taxon>Oomycota</taxon>
        <taxon>Peronosporomycetes</taxon>
        <taxon>Peronosporales</taxon>
        <taxon>Peronosporaceae</taxon>
        <taxon>Peronosclerospora</taxon>
    </lineage>
</organism>
<name>A0ACC0VWR0_9STRA</name>
<sequence length="186" mass="19945">MEYPHEIFDKAWELGLVNTHIPEKFGGMGLGSLDGCIIGEELGYGCTGMATDIEANSLATDPLLVAASDEENKKYLGRLVEDPVQAAYCVTEPVLAKTDPNANAGSAFTGFIADADSTGITLGRKGIKVGQRCSDNRGITFEDVEVPEENVLGESGYGFKITMQAILHHTITCGYQCRWAGASHLR</sequence>
<evidence type="ECO:0000313" key="1">
    <source>
        <dbReference type="EMBL" id="KAI9910355.1"/>
    </source>
</evidence>
<dbReference type="Proteomes" id="UP001163321">
    <property type="component" value="Chromosome 6"/>
</dbReference>
<comment type="caution">
    <text evidence="1">The sequence shown here is derived from an EMBL/GenBank/DDBJ whole genome shotgun (WGS) entry which is preliminary data.</text>
</comment>